<dbReference type="Gene3D" id="6.10.340.10">
    <property type="match status" value="1"/>
</dbReference>
<keyword evidence="2" id="KW-0597">Phosphoprotein</keyword>
<organism evidence="8 9">
    <name type="scientific">Hansschlegelia plantiphila</name>
    <dbReference type="NCBI Taxonomy" id="374655"/>
    <lineage>
        <taxon>Bacteria</taxon>
        <taxon>Pseudomonadati</taxon>
        <taxon>Pseudomonadota</taxon>
        <taxon>Alphaproteobacteria</taxon>
        <taxon>Hyphomicrobiales</taxon>
        <taxon>Methylopilaceae</taxon>
        <taxon>Hansschlegelia</taxon>
    </lineage>
</organism>
<dbReference type="Gene3D" id="3.30.565.10">
    <property type="entry name" value="Histidine kinase-like ATPase, C-terminal domain"/>
    <property type="match status" value="1"/>
</dbReference>
<dbReference type="InterPro" id="IPR011712">
    <property type="entry name" value="Sig_transdc_His_kin_sub3_dim/P"/>
</dbReference>
<evidence type="ECO:0000313" key="8">
    <source>
        <dbReference type="EMBL" id="GLK66367.1"/>
    </source>
</evidence>
<dbReference type="PANTHER" id="PTHR24421:SF58">
    <property type="entry name" value="SIGNAL TRANSDUCTION HISTIDINE-PROTEIN KINASE_PHOSPHATASE UHPB"/>
    <property type="match status" value="1"/>
</dbReference>
<evidence type="ECO:0000256" key="1">
    <source>
        <dbReference type="ARBA" id="ARBA00004370"/>
    </source>
</evidence>
<feature type="domain" description="HAMP" evidence="7">
    <location>
        <begin position="183"/>
        <end position="235"/>
    </location>
</feature>
<dbReference type="InterPro" id="IPR036890">
    <property type="entry name" value="HATPase_C_sf"/>
</dbReference>
<reference evidence="8" key="2">
    <citation type="submission" date="2023-01" db="EMBL/GenBank/DDBJ databases">
        <authorList>
            <person name="Sun Q."/>
            <person name="Evtushenko L."/>
        </authorList>
    </citation>
    <scope>NUCLEOTIDE SEQUENCE</scope>
    <source>
        <strain evidence="8">VKM B-2347</strain>
    </source>
</reference>
<evidence type="ECO:0000256" key="6">
    <source>
        <dbReference type="SAM" id="Phobius"/>
    </source>
</evidence>
<name>A0A9W6IX74_9HYPH</name>
<keyword evidence="6" id="KW-1133">Transmembrane helix</keyword>
<gene>
    <name evidence="8" type="ORF">GCM10008179_00050</name>
</gene>
<keyword evidence="4 8" id="KW-0418">Kinase</keyword>
<dbReference type="SUPFAM" id="SSF55874">
    <property type="entry name" value="ATPase domain of HSP90 chaperone/DNA topoisomerase II/histidine kinase"/>
    <property type="match status" value="1"/>
</dbReference>
<proteinExistence type="predicted"/>
<dbReference type="EMBL" id="BSFI01000001">
    <property type="protein sequence ID" value="GLK66367.1"/>
    <property type="molecule type" value="Genomic_DNA"/>
</dbReference>
<dbReference type="InterPro" id="IPR050482">
    <property type="entry name" value="Sensor_HK_TwoCompSys"/>
</dbReference>
<reference evidence="8" key="1">
    <citation type="journal article" date="2014" name="Int. J. Syst. Evol. Microbiol.">
        <title>Complete genome sequence of Corynebacterium casei LMG S-19264T (=DSM 44701T), isolated from a smear-ripened cheese.</title>
        <authorList>
            <consortium name="US DOE Joint Genome Institute (JGI-PGF)"/>
            <person name="Walter F."/>
            <person name="Albersmeier A."/>
            <person name="Kalinowski J."/>
            <person name="Ruckert C."/>
        </authorList>
    </citation>
    <scope>NUCLEOTIDE SEQUENCE</scope>
    <source>
        <strain evidence="8">VKM B-2347</strain>
    </source>
</reference>
<dbReference type="Pfam" id="PF07730">
    <property type="entry name" value="HisKA_3"/>
    <property type="match status" value="1"/>
</dbReference>
<dbReference type="AlphaFoldDB" id="A0A9W6IX74"/>
<dbReference type="PROSITE" id="PS50885">
    <property type="entry name" value="HAMP"/>
    <property type="match status" value="1"/>
</dbReference>
<evidence type="ECO:0000256" key="3">
    <source>
        <dbReference type="ARBA" id="ARBA00022679"/>
    </source>
</evidence>
<keyword evidence="3" id="KW-0808">Transferase</keyword>
<dbReference type="SMART" id="SM00304">
    <property type="entry name" value="HAMP"/>
    <property type="match status" value="1"/>
</dbReference>
<evidence type="ECO:0000256" key="5">
    <source>
        <dbReference type="ARBA" id="ARBA00023012"/>
    </source>
</evidence>
<dbReference type="Gene3D" id="1.20.5.1930">
    <property type="match status" value="1"/>
</dbReference>
<dbReference type="InterPro" id="IPR003594">
    <property type="entry name" value="HATPase_dom"/>
</dbReference>
<comment type="caution">
    <text evidence="8">The sequence shown here is derived from an EMBL/GenBank/DDBJ whole genome shotgun (WGS) entry which is preliminary data.</text>
</comment>
<dbReference type="Proteomes" id="UP001143372">
    <property type="component" value="Unassembled WGS sequence"/>
</dbReference>
<evidence type="ECO:0000313" key="9">
    <source>
        <dbReference type="Proteomes" id="UP001143372"/>
    </source>
</evidence>
<evidence type="ECO:0000256" key="4">
    <source>
        <dbReference type="ARBA" id="ARBA00022777"/>
    </source>
</evidence>
<comment type="subcellular location">
    <subcellularLocation>
        <location evidence="1">Membrane</location>
    </subcellularLocation>
</comment>
<feature type="transmembrane region" description="Helical" evidence="6">
    <location>
        <begin position="162"/>
        <end position="187"/>
    </location>
</feature>
<dbReference type="GO" id="GO:0016020">
    <property type="term" value="C:membrane"/>
    <property type="evidence" value="ECO:0007669"/>
    <property type="project" value="UniProtKB-SubCell"/>
</dbReference>
<protein>
    <submittedName>
        <fullName evidence="8">Histidine kinase</fullName>
    </submittedName>
</protein>
<sequence>MRLLVGTILRVVGVVLLCLLGAAAWVMVDVNRTIHSELEASAARVQREAVSLAWREMTFRGTINPQNDFAFPDWRSSDTLRVISPGYCVSVAWADRAPSRLCGVASGGATPPDWFTRLNEWMFGPIEPSSRMITLYMQTAGHVRAEADEGSAARQAWRQVSVVVGVSAAMAAAIGALATLVIGHALLPAETIVRGLRKLEQGDLAARLPTFRSEEFAHIARAFNDLSGRLSQTTAERAALTWRLFQVQEEERGNLARDLHDEFGQCLTAVSAMSGAVAAALRKREPELAYEVEEIVEITDRMMSTLRGALARLRPPELDDAGLEQCLDQLVSTWNTRLAGPHSTAAAPVYKLDIVGELSRVPAQAALSIYRIAQECLTNATRHGRPSEVRVRVNARSSSNAVELSVEDDGGGDPADLHTRTGHGILGIRERLAALGGKFAADAAPRGVRVSALIPFGPAPEVAA</sequence>
<evidence type="ECO:0000256" key="2">
    <source>
        <dbReference type="ARBA" id="ARBA00022553"/>
    </source>
</evidence>
<keyword evidence="5" id="KW-0902">Two-component regulatory system</keyword>
<dbReference type="PANTHER" id="PTHR24421">
    <property type="entry name" value="NITRATE/NITRITE SENSOR PROTEIN NARX-RELATED"/>
    <property type="match status" value="1"/>
</dbReference>
<feature type="transmembrane region" description="Helical" evidence="6">
    <location>
        <begin position="6"/>
        <end position="28"/>
    </location>
</feature>
<dbReference type="Pfam" id="PF02518">
    <property type="entry name" value="HATPase_c"/>
    <property type="match status" value="1"/>
</dbReference>
<keyword evidence="6" id="KW-0812">Transmembrane</keyword>
<dbReference type="InterPro" id="IPR003660">
    <property type="entry name" value="HAMP_dom"/>
</dbReference>
<dbReference type="RefSeq" id="WP_271166643.1">
    <property type="nucleotide sequence ID" value="NZ_BSFI01000001.1"/>
</dbReference>
<accession>A0A9W6IX74</accession>
<dbReference type="CDD" id="cd16917">
    <property type="entry name" value="HATPase_UhpB-NarQ-NarX-like"/>
    <property type="match status" value="1"/>
</dbReference>
<dbReference type="GO" id="GO:0046983">
    <property type="term" value="F:protein dimerization activity"/>
    <property type="evidence" value="ECO:0007669"/>
    <property type="project" value="InterPro"/>
</dbReference>
<dbReference type="GO" id="GO:0000155">
    <property type="term" value="F:phosphorelay sensor kinase activity"/>
    <property type="evidence" value="ECO:0007669"/>
    <property type="project" value="InterPro"/>
</dbReference>
<keyword evidence="6" id="KW-0472">Membrane</keyword>
<dbReference type="CDD" id="cd06225">
    <property type="entry name" value="HAMP"/>
    <property type="match status" value="1"/>
</dbReference>
<keyword evidence="9" id="KW-1185">Reference proteome</keyword>
<evidence type="ECO:0000259" key="7">
    <source>
        <dbReference type="PROSITE" id="PS50885"/>
    </source>
</evidence>
<dbReference type="Pfam" id="PF00672">
    <property type="entry name" value="HAMP"/>
    <property type="match status" value="1"/>
</dbReference>